<dbReference type="SUPFAM" id="SSF51735">
    <property type="entry name" value="NAD(P)-binding Rossmann-fold domains"/>
    <property type="match status" value="1"/>
</dbReference>
<keyword evidence="2" id="KW-0560">Oxidoreductase</keyword>
<dbReference type="PROSITE" id="PS00061">
    <property type="entry name" value="ADH_SHORT"/>
    <property type="match status" value="1"/>
</dbReference>
<dbReference type="FunFam" id="3.40.50.720:FF:000084">
    <property type="entry name" value="Short-chain dehydrogenase reductase"/>
    <property type="match status" value="1"/>
</dbReference>
<evidence type="ECO:0000313" key="4">
    <source>
        <dbReference type="EMBL" id="BCF93346.1"/>
    </source>
</evidence>
<keyword evidence="4" id="KW-0614">Plasmid</keyword>
<dbReference type="PRINTS" id="PR00081">
    <property type="entry name" value="GDHRDH"/>
</dbReference>
<dbReference type="CDD" id="cd05233">
    <property type="entry name" value="SDR_c"/>
    <property type="match status" value="1"/>
</dbReference>
<gene>
    <name evidence="4" type="primary">fabG_8</name>
    <name evidence="4" type="ORF">PPGU16_64130</name>
</gene>
<dbReference type="EMBL" id="AP023176">
    <property type="protein sequence ID" value="BCF93346.1"/>
    <property type="molecule type" value="Genomic_DNA"/>
</dbReference>
<dbReference type="InterPro" id="IPR036291">
    <property type="entry name" value="NAD(P)-bd_dom_sf"/>
</dbReference>
<name>A0A7I8BX17_9BURK</name>
<dbReference type="GO" id="GO:0016491">
    <property type="term" value="F:oxidoreductase activity"/>
    <property type="evidence" value="ECO:0007669"/>
    <property type="project" value="UniProtKB-KW"/>
</dbReference>
<dbReference type="Proteomes" id="UP000510888">
    <property type="component" value="Plasmid PPGU16_p1"/>
</dbReference>
<dbReference type="PRINTS" id="PR00080">
    <property type="entry name" value="SDRFAMILY"/>
</dbReference>
<dbReference type="InterPro" id="IPR002347">
    <property type="entry name" value="SDR_fam"/>
</dbReference>
<evidence type="ECO:0000256" key="1">
    <source>
        <dbReference type="ARBA" id="ARBA00006484"/>
    </source>
</evidence>
<proteinExistence type="inferred from homology"/>
<dbReference type="KEGG" id="plad:PPGU16_64130"/>
<dbReference type="RefSeq" id="WP_180726800.1">
    <property type="nucleotide sequence ID" value="NZ_AP023176.1"/>
</dbReference>
<accession>A0A7I8BX17</accession>
<organism evidence="4 5">
    <name type="scientific">Paraburkholderia largidicola</name>
    <dbReference type="NCBI Taxonomy" id="3014751"/>
    <lineage>
        <taxon>Bacteria</taxon>
        <taxon>Pseudomonadati</taxon>
        <taxon>Pseudomonadota</taxon>
        <taxon>Betaproteobacteria</taxon>
        <taxon>Burkholderiales</taxon>
        <taxon>Burkholderiaceae</taxon>
        <taxon>Paraburkholderia</taxon>
    </lineage>
</organism>
<dbReference type="Pfam" id="PF00106">
    <property type="entry name" value="adh_short"/>
    <property type="match status" value="1"/>
</dbReference>
<dbReference type="Gene3D" id="3.40.50.720">
    <property type="entry name" value="NAD(P)-binding Rossmann-like Domain"/>
    <property type="match status" value="1"/>
</dbReference>
<dbReference type="InterPro" id="IPR020904">
    <property type="entry name" value="Sc_DH/Rdtase_CS"/>
</dbReference>
<reference evidence="4 5" key="1">
    <citation type="journal article" date="2020" name="Genes (Basel)">
        <title>Genomic Comparison of Insect Gut Symbionts from Divergent Burkholderia Subclades.</title>
        <authorList>
            <person name="Takeshita K."/>
            <person name="Kikuchi Y."/>
        </authorList>
    </citation>
    <scope>NUCLEOTIDE SEQUENCE [LARGE SCALE GENOMIC DNA]</scope>
    <source>
        <strain evidence="4 5">PGU16</strain>
        <plasmid evidence="4 5">PPGU16_p1</plasmid>
    </source>
</reference>
<dbReference type="PANTHER" id="PTHR24321">
    <property type="entry name" value="DEHYDROGENASES, SHORT CHAIN"/>
    <property type="match status" value="1"/>
</dbReference>
<geneLocation type="plasmid" evidence="4 5">
    <name>PPGU16_p1</name>
</geneLocation>
<sequence>MQTNAINLNDRVAIVTGGAQGIGLEVGRRLLASGARLAIWDINSTGLEQARAELGNHDVHFERVDIADYTSVEAGVAGTLKAAGRIDILINNAAIVGPNATLAEYPVDVWKQVIDIDVNGTFHCCRAVVPVMIAQNYGRIVNLASVAGKEGNPNAAAYSSAKAAVIAMTKSLGKELASYDIAVNCVTPAVARTPGAMEQAPEHIRYMLGKIPRGRFLELNEAAAMIAWLASEENSFTTAAVFDLSGGRATY</sequence>
<keyword evidence="5" id="KW-1185">Reference proteome</keyword>
<evidence type="ECO:0000256" key="2">
    <source>
        <dbReference type="ARBA" id="ARBA00023002"/>
    </source>
</evidence>
<dbReference type="AlphaFoldDB" id="A0A7I8BX17"/>
<evidence type="ECO:0000256" key="3">
    <source>
        <dbReference type="RuleBase" id="RU000363"/>
    </source>
</evidence>
<comment type="similarity">
    <text evidence="1 3">Belongs to the short-chain dehydrogenases/reductases (SDR) family.</text>
</comment>
<dbReference type="PANTHER" id="PTHR24321:SF15">
    <property type="entry name" value="OXIDOREDUCTASE UCPA"/>
    <property type="match status" value="1"/>
</dbReference>
<evidence type="ECO:0000313" key="5">
    <source>
        <dbReference type="Proteomes" id="UP000510888"/>
    </source>
</evidence>
<protein>
    <submittedName>
        <fullName evidence="4">Short-chain dehydrogenase/reductase SDR</fullName>
    </submittedName>
</protein>